<dbReference type="Pfam" id="PF03180">
    <property type="entry name" value="Lipoprotein_9"/>
    <property type="match status" value="1"/>
</dbReference>
<evidence type="ECO:0000256" key="3">
    <source>
        <dbReference type="ARBA" id="ARBA00023136"/>
    </source>
</evidence>
<dbReference type="PANTHER" id="PTHR30429">
    <property type="entry name" value="D-METHIONINE-BINDING LIPOPROTEIN METQ"/>
    <property type="match status" value="1"/>
</dbReference>
<reference evidence="8 9" key="1">
    <citation type="submission" date="2024-06" db="EMBL/GenBank/DDBJ databases">
        <title>Genomic Encyclopedia of Type Strains, Phase IV (KMG-IV): sequencing the most valuable type-strain genomes for metagenomic binning, comparative biology and taxonomic classification.</title>
        <authorList>
            <person name="Goeker M."/>
        </authorList>
    </citation>
    <scope>NUCLEOTIDE SEQUENCE [LARGE SCALE GENOMIC DNA]</scope>
    <source>
        <strain evidence="8 9">DSM 27865</strain>
    </source>
</reference>
<keyword evidence="4" id="KW-0564">Palmitate</keyword>
<evidence type="ECO:0000256" key="5">
    <source>
        <dbReference type="ARBA" id="ARBA00023288"/>
    </source>
</evidence>
<name>A0ABV2N5S6_9HYPH</name>
<keyword evidence="5 6" id="KW-0449">Lipoprotein</keyword>
<comment type="caution">
    <text evidence="8">The sequence shown here is derived from an EMBL/GenBank/DDBJ whole genome shotgun (WGS) entry which is preliminary data.</text>
</comment>
<feature type="chain" id="PRO_5046671482" description="Lipoprotein" evidence="7">
    <location>
        <begin position="44"/>
        <end position="284"/>
    </location>
</feature>
<evidence type="ECO:0000256" key="1">
    <source>
        <dbReference type="ARBA" id="ARBA00004635"/>
    </source>
</evidence>
<keyword evidence="3" id="KW-0472">Membrane</keyword>
<dbReference type="EMBL" id="JBEPML010000021">
    <property type="protein sequence ID" value="MET3794169.1"/>
    <property type="molecule type" value="Genomic_DNA"/>
</dbReference>
<dbReference type="PIRSF" id="PIRSF002854">
    <property type="entry name" value="MetQ"/>
    <property type="match status" value="1"/>
</dbReference>
<evidence type="ECO:0000256" key="7">
    <source>
        <dbReference type="SAM" id="SignalP"/>
    </source>
</evidence>
<feature type="signal peptide" evidence="7">
    <location>
        <begin position="1"/>
        <end position="43"/>
    </location>
</feature>
<dbReference type="NCBIfam" id="TIGR00363">
    <property type="entry name" value="MetQ/NlpA family lipoprotein"/>
    <property type="match status" value="1"/>
</dbReference>
<dbReference type="SUPFAM" id="SSF53850">
    <property type="entry name" value="Periplasmic binding protein-like II"/>
    <property type="match status" value="1"/>
</dbReference>
<organism evidence="8 9">
    <name type="scientific">Aquamicrobium terrae</name>
    <dbReference type="NCBI Taxonomy" id="1324945"/>
    <lineage>
        <taxon>Bacteria</taxon>
        <taxon>Pseudomonadati</taxon>
        <taxon>Pseudomonadota</taxon>
        <taxon>Alphaproteobacteria</taxon>
        <taxon>Hyphomicrobiales</taxon>
        <taxon>Phyllobacteriaceae</taxon>
        <taxon>Aquamicrobium</taxon>
    </lineage>
</organism>
<evidence type="ECO:0000313" key="9">
    <source>
        <dbReference type="Proteomes" id="UP001549076"/>
    </source>
</evidence>
<dbReference type="PANTHER" id="PTHR30429:SF1">
    <property type="entry name" value="D-METHIONINE-BINDING LIPOPROTEIN METQ-RELATED"/>
    <property type="match status" value="1"/>
</dbReference>
<accession>A0ABV2N5S6</accession>
<keyword evidence="2 7" id="KW-0732">Signal</keyword>
<dbReference type="InterPro" id="IPR004872">
    <property type="entry name" value="Lipoprotein_NlpA"/>
</dbReference>
<comment type="subcellular location">
    <subcellularLocation>
        <location evidence="1">Membrane</location>
        <topology evidence="1">Lipid-anchor</topology>
    </subcellularLocation>
</comment>
<dbReference type="PROSITE" id="PS51318">
    <property type="entry name" value="TAT"/>
    <property type="match status" value="1"/>
</dbReference>
<evidence type="ECO:0000256" key="2">
    <source>
        <dbReference type="ARBA" id="ARBA00022729"/>
    </source>
</evidence>
<proteinExistence type="inferred from homology"/>
<dbReference type="RefSeq" id="WP_354198676.1">
    <property type="nucleotide sequence ID" value="NZ_JBEPML010000021.1"/>
</dbReference>
<evidence type="ECO:0000313" key="8">
    <source>
        <dbReference type="EMBL" id="MET3794169.1"/>
    </source>
</evidence>
<sequence length="284" mass="30420">MTILRNTPRAVAFAGTSRRTALLALAASVLTVAALTLIPSAHAEDKTSVKVGIMAGEEEDTWAAVKEQAAKNGLTVETVIFNDYTQPNEALARGDIDANAFQHEPYLENQIATQGYKIVVAGYTALWPVGLYSKKHKSLADLPDGAVIGVPNDPSNEGRALKVLEDAGLIKLREGAGILATVTDVAENPKNLEIKELDAGIVGRSVDDLDGAVVNTDWALKSGLTADIQIAKETIENNPYRNFIAVREEDKDAPWVKKLVSSYQNDAVKAAFDQIYKGAGVSAY</sequence>
<dbReference type="CDD" id="cd13598">
    <property type="entry name" value="PBP2_lipoprotein_IlpA_like"/>
    <property type="match status" value="1"/>
</dbReference>
<comment type="similarity">
    <text evidence="6">Belongs to the nlpA lipoprotein family.</text>
</comment>
<evidence type="ECO:0000256" key="6">
    <source>
        <dbReference type="PIRNR" id="PIRNR002854"/>
    </source>
</evidence>
<protein>
    <recommendedName>
        <fullName evidence="6">Lipoprotein</fullName>
    </recommendedName>
</protein>
<gene>
    <name evidence="8" type="ORF">ABID37_004409</name>
</gene>
<dbReference type="InterPro" id="IPR006311">
    <property type="entry name" value="TAT_signal"/>
</dbReference>
<dbReference type="Proteomes" id="UP001549076">
    <property type="component" value="Unassembled WGS sequence"/>
</dbReference>
<keyword evidence="9" id="KW-1185">Reference proteome</keyword>
<evidence type="ECO:0000256" key="4">
    <source>
        <dbReference type="ARBA" id="ARBA00023139"/>
    </source>
</evidence>
<dbReference type="Gene3D" id="3.40.190.10">
    <property type="entry name" value="Periplasmic binding protein-like II"/>
    <property type="match status" value="2"/>
</dbReference>